<sequence>MEKLLKLADLFEKSKSSLLAMGNETRLHIVMTMLKLDCHGVRVGEITAHTHLSRPAVSHHLGILKEAGIIGLRREGTKNYYFLDSDLTSLSQLEELIQLVKQVILEENREQ</sequence>
<dbReference type="PROSITE" id="PS50987">
    <property type="entry name" value="HTH_ARSR_2"/>
    <property type="match status" value="1"/>
</dbReference>
<dbReference type="GO" id="GO:0003700">
    <property type="term" value="F:DNA-binding transcription factor activity"/>
    <property type="evidence" value="ECO:0007669"/>
    <property type="project" value="InterPro"/>
</dbReference>
<feature type="domain" description="HTH arsR-type" evidence="4">
    <location>
        <begin position="7"/>
        <end position="111"/>
    </location>
</feature>
<dbReference type="PANTHER" id="PTHR33154:SF33">
    <property type="entry name" value="TRANSCRIPTIONAL REPRESSOR SDPR"/>
    <property type="match status" value="1"/>
</dbReference>
<keyword evidence="3" id="KW-0804">Transcription</keyword>
<dbReference type="InterPro" id="IPR001845">
    <property type="entry name" value="HTH_ArsR_DNA-bd_dom"/>
</dbReference>
<proteinExistence type="predicted"/>
<dbReference type="PRINTS" id="PR00778">
    <property type="entry name" value="HTHARSR"/>
</dbReference>
<dbReference type="NCBIfam" id="NF033788">
    <property type="entry name" value="HTH_metalloreg"/>
    <property type="match status" value="1"/>
</dbReference>
<dbReference type="InterPro" id="IPR036388">
    <property type="entry name" value="WH-like_DNA-bd_sf"/>
</dbReference>
<accession>A0A380KDP9</accession>
<keyword evidence="6" id="KW-1185">Reference proteome</keyword>
<keyword evidence="2" id="KW-0238">DNA-binding</keyword>
<dbReference type="Proteomes" id="UP000254924">
    <property type="component" value="Unassembled WGS sequence"/>
</dbReference>
<evidence type="ECO:0000256" key="2">
    <source>
        <dbReference type="ARBA" id="ARBA00023125"/>
    </source>
</evidence>
<dbReference type="GO" id="GO:0003677">
    <property type="term" value="F:DNA binding"/>
    <property type="evidence" value="ECO:0007669"/>
    <property type="project" value="UniProtKB-KW"/>
</dbReference>
<dbReference type="InterPro" id="IPR036390">
    <property type="entry name" value="WH_DNA-bd_sf"/>
</dbReference>
<protein>
    <submittedName>
        <fullName evidence="5">ArsR family transcriptional regulator</fullName>
    </submittedName>
</protein>
<dbReference type="PANTHER" id="PTHR33154">
    <property type="entry name" value="TRANSCRIPTIONAL REGULATOR, ARSR FAMILY"/>
    <property type="match status" value="1"/>
</dbReference>
<keyword evidence="1" id="KW-0805">Transcription regulation</keyword>
<dbReference type="AlphaFoldDB" id="A0A380KDP9"/>
<dbReference type="EMBL" id="UHFN01000007">
    <property type="protein sequence ID" value="SUN63173.1"/>
    <property type="molecule type" value="Genomic_DNA"/>
</dbReference>
<gene>
    <name evidence="5" type="primary">bigR</name>
    <name evidence="5" type="ORF">NCTC12224_02277</name>
</gene>
<name>A0A380KDP9_9STRE</name>
<dbReference type="SMART" id="SM00418">
    <property type="entry name" value="HTH_ARSR"/>
    <property type="match status" value="1"/>
</dbReference>
<evidence type="ECO:0000313" key="6">
    <source>
        <dbReference type="Proteomes" id="UP000254924"/>
    </source>
</evidence>
<dbReference type="InterPro" id="IPR011991">
    <property type="entry name" value="ArsR-like_HTH"/>
</dbReference>
<dbReference type="SUPFAM" id="SSF46785">
    <property type="entry name" value="Winged helix' DNA-binding domain"/>
    <property type="match status" value="1"/>
</dbReference>
<dbReference type="Gene3D" id="1.10.10.10">
    <property type="entry name" value="Winged helix-like DNA-binding domain superfamily/Winged helix DNA-binding domain"/>
    <property type="match status" value="1"/>
</dbReference>
<organism evidence="5 6">
    <name type="scientific">Streptococcus hyointestinalis</name>
    <dbReference type="NCBI Taxonomy" id="1337"/>
    <lineage>
        <taxon>Bacteria</taxon>
        <taxon>Bacillati</taxon>
        <taxon>Bacillota</taxon>
        <taxon>Bacilli</taxon>
        <taxon>Lactobacillales</taxon>
        <taxon>Streptococcaceae</taxon>
        <taxon>Streptococcus</taxon>
    </lineage>
</organism>
<evidence type="ECO:0000256" key="1">
    <source>
        <dbReference type="ARBA" id="ARBA00023015"/>
    </source>
</evidence>
<dbReference type="CDD" id="cd00090">
    <property type="entry name" value="HTH_ARSR"/>
    <property type="match status" value="1"/>
</dbReference>
<evidence type="ECO:0000256" key="3">
    <source>
        <dbReference type="ARBA" id="ARBA00023163"/>
    </source>
</evidence>
<dbReference type="InterPro" id="IPR051081">
    <property type="entry name" value="HTH_MetalResp_TranReg"/>
</dbReference>
<dbReference type="OrthoDB" id="9799175at2"/>
<evidence type="ECO:0000259" key="4">
    <source>
        <dbReference type="PROSITE" id="PS50987"/>
    </source>
</evidence>
<evidence type="ECO:0000313" key="5">
    <source>
        <dbReference type="EMBL" id="SUN63173.1"/>
    </source>
</evidence>
<reference evidence="5 6" key="1">
    <citation type="submission" date="2018-06" db="EMBL/GenBank/DDBJ databases">
        <authorList>
            <consortium name="Pathogen Informatics"/>
            <person name="Doyle S."/>
        </authorList>
    </citation>
    <scope>NUCLEOTIDE SEQUENCE [LARGE SCALE GENOMIC DNA]</scope>
    <source>
        <strain evidence="5 6">NCTC12224</strain>
    </source>
</reference>
<dbReference type="Pfam" id="PF01022">
    <property type="entry name" value="HTH_5"/>
    <property type="match status" value="1"/>
</dbReference>